<protein>
    <submittedName>
        <fullName evidence="2">Uncharacterized protein</fullName>
    </submittedName>
</protein>
<dbReference type="AlphaFoldDB" id="A0A5M9WYM8"/>
<dbReference type="Proteomes" id="UP000323664">
    <property type="component" value="Unassembled WGS sequence"/>
</dbReference>
<proteinExistence type="predicted"/>
<name>A0A5M9WYM8_PAEAM</name>
<keyword evidence="1" id="KW-1133">Transmembrane helix</keyword>
<sequence>MITWELLPLSALLVVAAVVISIMLGRDIYKVMDIQKQLSDSHSRALSGKTHFDKSSNLELQSRFRDIGLAIGGLVVIYLIAVIWQAQLVPQSDIDLMYRRL</sequence>
<organism evidence="2 3">
    <name type="scientific">Paenibacillus amylolyticus</name>
    <dbReference type="NCBI Taxonomy" id="1451"/>
    <lineage>
        <taxon>Bacteria</taxon>
        <taxon>Bacillati</taxon>
        <taxon>Bacillota</taxon>
        <taxon>Bacilli</taxon>
        <taxon>Bacillales</taxon>
        <taxon>Paenibacillaceae</taxon>
        <taxon>Paenibacillus</taxon>
    </lineage>
</organism>
<evidence type="ECO:0000313" key="3">
    <source>
        <dbReference type="Proteomes" id="UP000323664"/>
    </source>
</evidence>
<evidence type="ECO:0000256" key="1">
    <source>
        <dbReference type="SAM" id="Phobius"/>
    </source>
</evidence>
<gene>
    <name evidence="2" type="ORF">EC604_22480</name>
</gene>
<feature type="transmembrane region" description="Helical" evidence="1">
    <location>
        <begin position="6"/>
        <end position="25"/>
    </location>
</feature>
<keyword evidence="1" id="KW-0812">Transmembrane</keyword>
<dbReference type="RefSeq" id="WP_151458109.1">
    <property type="nucleotide sequence ID" value="NZ_RIAS01000015.1"/>
</dbReference>
<keyword evidence="1" id="KW-0472">Membrane</keyword>
<accession>A0A5M9WYM8</accession>
<feature type="transmembrane region" description="Helical" evidence="1">
    <location>
        <begin position="67"/>
        <end position="86"/>
    </location>
</feature>
<comment type="caution">
    <text evidence="2">The sequence shown here is derived from an EMBL/GenBank/DDBJ whole genome shotgun (WGS) entry which is preliminary data.</text>
</comment>
<reference evidence="2 3" key="1">
    <citation type="journal article" date="2019" name="J. Ind. Microbiol. Biotechnol.">
        <title>Paenibacillus amylolyticus 27C64 has a diverse set of carbohydrate-active enzymes and complete pectin deconstruction system.</title>
        <authorList>
            <person name="Keggi C."/>
            <person name="Doran-Peterson J."/>
        </authorList>
    </citation>
    <scope>NUCLEOTIDE SEQUENCE [LARGE SCALE GENOMIC DNA]</scope>
    <source>
        <strain evidence="2 3">27C64</strain>
    </source>
</reference>
<dbReference type="EMBL" id="RIAS01000015">
    <property type="protein sequence ID" value="KAA8786599.1"/>
    <property type="molecule type" value="Genomic_DNA"/>
</dbReference>
<evidence type="ECO:0000313" key="2">
    <source>
        <dbReference type="EMBL" id="KAA8786599.1"/>
    </source>
</evidence>